<name>A0ACC0JQ84_CHOFU</name>
<accession>A0ACC0JQ84</accession>
<gene>
    <name evidence="1" type="ORF">MSG28_005191</name>
</gene>
<organism evidence="1 2">
    <name type="scientific">Choristoneura fumiferana</name>
    <name type="common">Spruce budworm moth</name>
    <name type="synonym">Archips fumiferana</name>
    <dbReference type="NCBI Taxonomy" id="7141"/>
    <lineage>
        <taxon>Eukaryota</taxon>
        <taxon>Metazoa</taxon>
        <taxon>Ecdysozoa</taxon>
        <taxon>Arthropoda</taxon>
        <taxon>Hexapoda</taxon>
        <taxon>Insecta</taxon>
        <taxon>Pterygota</taxon>
        <taxon>Neoptera</taxon>
        <taxon>Endopterygota</taxon>
        <taxon>Lepidoptera</taxon>
        <taxon>Glossata</taxon>
        <taxon>Ditrysia</taxon>
        <taxon>Tortricoidea</taxon>
        <taxon>Tortricidae</taxon>
        <taxon>Tortricinae</taxon>
        <taxon>Choristoneura</taxon>
    </lineage>
</organism>
<dbReference type="Proteomes" id="UP001064048">
    <property type="component" value="Chromosome 8"/>
</dbReference>
<reference evidence="1 2" key="1">
    <citation type="journal article" date="2022" name="Genome Biol. Evol.">
        <title>The Spruce Budworm Genome: Reconstructing the Evolutionary History of Antifreeze Proteins.</title>
        <authorList>
            <person name="Beliveau C."/>
            <person name="Gagne P."/>
            <person name="Picq S."/>
            <person name="Vernygora O."/>
            <person name="Keeling C.I."/>
            <person name="Pinkney K."/>
            <person name="Doucet D."/>
            <person name="Wen F."/>
            <person name="Johnston J.S."/>
            <person name="Maaroufi H."/>
            <person name="Boyle B."/>
            <person name="Laroche J."/>
            <person name="Dewar K."/>
            <person name="Juretic N."/>
            <person name="Blackburn G."/>
            <person name="Nisole A."/>
            <person name="Brunet B."/>
            <person name="Brandao M."/>
            <person name="Lumley L."/>
            <person name="Duan J."/>
            <person name="Quan G."/>
            <person name="Lucarotti C.J."/>
            <person name="Roe A.D."/>
            <person name="Sperling F.A.H."/>
            <person name="Levesque R.C."/>
            <person name="Cusson M."/>
        </authorList>
    </citation>
    <scope>NUCLEOTIDE SEQUENCE [LARGE SCALE GENOMIC DNA]</scope>
    <source>
        <strain evidence="1">Glfc:IPQL:Cfum</strain>
    </source>
</reference>
<protein>
    <submittedName>
        <fullName evidence="1">Uncharacterized protein</fullName>
    </submittedName>
</protein>
<evidence type="ECO:0000313" key="2">
    <source>
        <dbReference type="Proteomes" id="UP001064048"/>
    </source>
</evidence>
<evidence type="ECO:0000313" key="1">
    <source>
        <dbReference type="EMBL" id="KAI8426321.1"/>
    </source>
</evidence>
<dbReference type="EMBL" id="CM046108">
    <property type="protein sequence ID" value="KAI8426321.1"/>
    <property type="molecule type" value="Genomic_DNA"/>
</dbReference>
<comment type="caution">
    <text evidence="1">The sequence shown here is derived from an EMBL/GenBank/DDBJ whole genome shotgun (WGS) entry which is preliminary data.</text>
</comment>
<proteinExistence type="predicted"/>
<sequence length="224" mass="24309">MSDGKDSATTLSLSANINMTQTTSEEANRNQTADSQNFHAKQRCRLIRFAQLKVVAHIGADAAGTATGRKGSMWAAVPAACEALGADEDAVPLGPGQLPPRNAALPPLHAEINISMIMIKGQLELEISHARRVYGVNGEVPDSYVKCYLRDGDKWLHKRKTRVANEALGRTLVVMLWQRCGGFEHNLALGGAEITLDKLTLPQRTYGWYPLFPATSLAADESPD</sequence>
<keyword evidence="2" id="KW-1185">Reference proteome</keyword>